<dbReference type="Proteomes" id="UP000245956">
    <property type="component" value="Unassembled WGS sequence"/>
</dbReference>
<dbReference type="EMBL" id="JAWRVI010000008">
    <property type="protein sequence ID" value="KAK4092472.1"/>
    <property type="molecule type" value="Genomic_DNA"/>
</dbReference>
<dbReference type="PANTHER" id="PTHR47842">
    <property type="entry name" value="EXPRESSED PROTEIN"/>
    <property type="match status" value="1"/>
</dbReference>
<accession>A0A2U3EJV0</accession>
<dbReference type="Gene3D" id="3.40.50.1820">
    <property type="entry name" value="alpha/beta hydrolase"/>
    <property type="match status" value="1"/>
</dbReference>
<dbReference type="AlphaFoldDB" id="A0A2U3EJV0"/>
<name>A0A2U3EJV0_PURLI</name>
<dbReference type="InterPro" id="IPR029058">
    <property type="entry name" value="AB_hydrolase_fold"/>
</dbReference>
<dbReference type="PANTHER" id="PTHR47842:SF1">
    <property type="entry name" value="DUF676 DOMAIN-CONTAINING PROTEIN"/>
    <property type="match status" value="1"/>
</dbReference>
<feature type="compositionally biased region" description="Low complexity" evidence="1">
    <location>
        <begin position="252"/>
        <end position="261"/>
    </location>
</feature>
<comment type="caution">
    <text evidence="3">The sequence shown here is derived from an EMBL/GenBank/DDBJ whole genome shotgun (WGS) entry which is preliminary data.</text>
</comment>
<dbReference type="Proteomes" id="UP001287286">
    <property type="component" value="Unassembled WGS sequence"/>
</dbReference>
<reference evidence="3" key="1">
    <citation type="submission" date="2015-05" db="EMBL/GenBank/DDBJ databases">
        <authorList>
            <person name="Wang D.B."/>
            <person name="Wang M."/>
        </authorList>
    </citation>
    <scope>NUCLEOTIDE SEQUENCE</scope>
    <source>
        <strain evidence="3">36-1</strain>
    </source>
</reference>
<sequence length="461" mass="48907">MAASDEATGREASVMQYASGRPDVAPHRVRLAAEFTGIAKPASINGDIMKKTLVLCFIHGFKGGEETFGADYQFTRDLRDAVAHKLPKVDVRVLVYPKYETRGDLGQCVSRFRDWLEEKVIDLEVAAGTPSPTVDPSVRTILIGHSMGGIVAAEMVIALASEKPIYSEDGIQKNDDGGSSGGKPFNALMFPYVQGVLAFDTPYLGISPGVVAHGAEGQYQNYQAAAATLSQLSGLGSSLWGSTSKAAGGAGAGASKAIAAPPKSPSPGPSSSSSSQWGKWGKVAMFAGAAGAVAAGGAAAWANRDQITTGWTWASSHLEFVGSLARPEELKKRVRGMVRLSEELDVGFANLYTRLGKAAPSKTVSMVGTVLGPDRTFCNLPKKMDAGEWREAVNDKATDETQAHMSMFEPGENPAYETLADNAAGLIEGWLQNEWYETSTQRVGQGSSKEFGEMRLENAWA</sequence>
<proteinExistence type="predicted"/>
<protein>
    <recommendedName>
        <fullName evidence="6">DUF676 domain-containing protein</fullName>
    </recommendedName>
</protein>
<reference evidence="2" key="3">
    <citation type="submission" date="2023-11" db="EMBL/GenBank/DDBJ databases">
        <authorList>
            <person name="Beijen E."/>
            <person name="Ohm R.A."/>
        </authorList>
    </citation>
    <scope>NUCLEOTIDE SEQUENCE</scope>
    <source>
        <strain evidence="2">CBS 150709</strain>
    </source>
</reference>
<evidence type="ECO:0000313" key="4">
    <source>
        <dbReference type="Proteomes" id="UP000245956"/>
    </source>
</evidence>
<reference evidence="3 4" key="2">
    <citation type="journal article" date="2016" name="Front. Microbiol.">
        <title>Genome and transcriptome sequences reveal the specific parasitism of the nematophagous Purpureocillium lilacinum 36-1.</title>
        <authorList>
            <person name="Xie J."/>
            <person name="Li S."/>
            <person name="Mo C."/>
            <person name="Xiao X."/>
            <person name="Peng D."/>
            <person name="Wang G."/>
            <person name="Xiao Y."/>
        </authorList>
    </citation>
    <scope>NUCLEOTIDE SEQUENCE [LARGE SCALE GENOMIC DNA]</scope>
    <source>
        <strain evidence="3 4">36-1</strain>
    </source>
</reference>
<organism evidence="3 4">
    <name type="scientific">Purpureocillium lilacinum</name>
    <name type="common">Paecilomyces lilacinus</name>
    <dbReference type="NCBI Taxonomy" id="33203"/>
    <lineage>
        <taxon>Eukaryota</taxon>
        <taxon>Fungi</taxon>
        <taxon>Dikarya</taxon>
        <taxon>Ascomycota</taxon>
        <taxon>Pezizomycotina</taxon>
        <taxon>Sordariomycetes</taxon>
        <taxon>Hypocreomycetidae</taxon>
        <taxon>Hypocreales</taxon>
        <taxon>Ophiocordycipitaceae</taxon>
        <taxon>Purpureocillium</taxon>
    </lineage>
</organism>
<dbReference type="EMBL" id="LCWV01000003">
    <property type="protein sequence ID" value="PWI74771.1"/>
    <property type="molecule type" value="Genomic_DNA"/>
</dbReference>
<keyword evidence="5" id="KW-1185">Reference proteome</keyword>
<evidence type="ECO:0000313" key="2">
    <source>
        <dbReference type="EMBL" id="KAK4092472.1"/>
    </source>
</evidence>
<gene>
    <name evidence="3" type="ORF">PCL_08085</name>
    <name evidence="2" type="ORF">Purlil1_3093</name>
</gene>
<feature type="region of interest" description="Disordered" evidence="1">
    <location>
        <begin position="252"/>
        <end position="276"/>
    </location>
</feature>
<dbReference type="SUPFAM" id="SSF53474">
    <property type="entry name" value="alpha/beta-Hydrolases"/>
    <property type="match status" value="1"/>
</dbReference>
<evidence type="ECO:0000313" key="5">
    <source>
        <dbReference type="Proteomes" id="UP001287286"/>
    </source>
</evidence>
<evidence type="ECO:0000313" key="3">
    <source>
        <dbReference type="EMBL" id="PWI74771.1"/>
    </source>
</evidence>
<reference evidence="2 5" key="4">
    <citation type="journal article" date="2024" name="Microbiol. Resour. Announc.">
        <title>Genome annotations for the ascomycete fungi Trichoderma harzianum, Trichoderma aggressivum, and Purpureocillium lilacinum.</title>
        <authorList>
            <person name="Beijen E.P.W."/>
            <person name="Ohm R.A."/>
        </authorList>
    </citation>
    <scope>NUCLEOTIDE SEQUENCE [LARGE SCALE GENOMIC DNA]</scope>
    <source>
        <strain evidence="2 5">CBS 150709</strain>
    </source>
</reference>
<evidence type="ECO:0008006" key="6">
    <source>
        <dbReference type="Google" id="ProtNLM"/>
    </source>
</evidence>
<evidence type="ECO:0000256" key="1">
    <source>
        <dbReference type="SAM" id="MobiDB-lite"/>
    </source>
</evidence>